<dbReference type="Gene3D" id="1.10.10.10">
    <property type="entry name" value="Winged helix-like DNA-binding domain superfamily/Winged helix DNA-binding domain"/>
    <property type="match status" value="1"/>
</dbReference>
<evidence type="ECO:0000256" key="5">
    <source>
        <dbReference type="ARBA" id="ARBA00023163"/>
    </source>
</evidence>
<dbReference type="STRING" id="1505087.AYJ54_33190"/>
<evidence type="ECO:0000256" key="3">
    <source>
        <dbReference type="ARBA" id="ARBA00023015"/>
    </source>
</evidence>
<dbReference type="InterPro" id="IPR005119">
    <property type="entry name" value="LysR_subst-bd"/>
</dbReference>
<keyword evidence="8" id="KW-1185">Reference proteome</keyword>
<evidence type="ECO:0000256" key="4">
    <source>
        <dbReference type="ARBA" id="ARBA00023125"/>
    </source>
</evidence>
<dbReference type="AlphaFoldDB" id="A0A176Y9I2"/>
<dbReference type="InterPro" id="IPR036390">
    <property type="entry name" value="WH_DNA-bd_sf"/>
</dbReference>
<dbReference type="RefSeq" id="WP_063708393.1">
    <property type="nucleotide sequence ID" value="NZ_LUUB01000120.1"/>
</dbReference>
<evidence type="ECO:0000259" key="6">
    <source>
        <dbReference type="PROSITE" id="PS50931"/>
    </source>
</evidence>
<dbReference type="OrthoDB" id="196624at2"/>
<dbReference type="Pfam" id="PF03466">
    <property type="entry name" value="LysR_substrate"/>
    <property type="match status" value="1"/>
</dbReference>
<dbReference type="GO" id="GO:0003700">
    <property type="term" value="F:DNA-binding transcription factor activity"/>
    <property type="evidence" value="ECO:0007669"/>
    <property type="project" value="InterPro"/>
</dbReference>
<dbReference type="Gene3D" id="3.40.190.290">
    <property type="match status" value="1"/>
</dbReference>
<keyword evidence="3" id="KW-0805">Transcription regulation</keyword>
<keyword evidence="4" id="KW-0238">DNA-binding</keyword>
<dbReference type="Pfam" id="PF00126">
    <property type="entry name" value="HTH_1"/>
    <property type="match status" value="1"/>
</dbReference>
<sequence>MKVGTPTLDQLQILATVVECGSFAAAGRRLNRATSAIAYGIDNLEGQLRVAVFDRSGTKKPELTEEGRALLAHARAVLQGVEKMRAKAASLREGEEAEVSLVTDVMLPTARLVDALQGFQIAYPTVQLRLHVEALGAVTQLVADSTARLGINCAMHPLPDDMERQLIGHVSLIPVASPSHPLARARRHSPSDLREHIQLVLSDRSPLTRGQDFGVFSNKTWRLADLGVKHALLLAAVGWGLMPEFMVRSDLEAGRLVELDIPGSRDALYPLQAIWRVQSPPGPATQWLIDRLARQV</sequence>
<dbReference type="PROSITE" id="PS50931">
    <property type="entry name" value="HTH_LYSR"/>
    <property type="match status" value="1"/>
</dbReference>
<dbReference type="GO" id="GO:0000976">
    <property type="term" value="F:transcription cis-regulatory region binding"/>
    <property type="evidence" value="ECO:0007669"/>
    <property type="project" value="TreeGrafter"/>
</dbReference>
<evidence type="ECO:0000256" key="2">
    <source>
        <dbReference type="ARBA" id="ARBA00009437"/>
    </source>
</evidence>
<organism evidence="7 8">
    <name type="scientific">Bradyrhizobium centrolobii</name>
    <dbReference type="NCBI Taxonomy" id="1505087"/>
    <lineage>
        <taxon>Bacteria</taxon>
        <taxon>Pseudomonadati</taxon>
        <taxon>Pseudomonadota</taxon>
        <taxon>Alphaproteobacteria</taxon>
        <taxon>Hyphomicrobiales</taxon>
        <taxon>Nitrobacteraceae</taxon>
        <taxon>Bradyrhizobium</taxon>
    </lineage>
</organism>
<evidence type="ECO:0000256" key="1">
    <source>
        <dbReference type="ARBA" id="ARBA00003502"/>
    </source>
</evidence>
<feature type="domain" description="HTH lysR-type" evidence="6">
    <location>
        <begin position="6"/>
        <end position="64"/>
    </location>
</feature>
<dbReference type="InterPro" id="IPR036388">
    <property type="entry name" value="WH-like_DNA-bd_sf"/>
</dbReference>
<dbReference type="SUPFAM" id="SSF53850">
    <property type="entry name" value="Periplasmic binding protein-like II"/>
    <property type="match status" value="1"/>
</dbReference>
<dbReference type="PANTHER" id="PTHR30126:SF91">
    <property type="entry name" value="LYSR FAMILY TRANSCRIPTIONAL REGULATOR"/>
    <property type="match status" value="1"/>
</dbReference>
<dbReference type="SUPFAM" id="SSF46785">
    <property type="entry name" value="Winged helix' DNA-binding domain"/>
    <property type="match status" value="1"/>
</dbReference>
<evidence type="ECO:0000313" key="7">
    <source>
        <dbReference type="EMBL" id="OAE98917.1"/>
    </source>
</evidence>
<name>A0A176Y9I2_9BRAD</name>
<comment type="function">
    <text evidence="1">NodD regulates the expression of the nodABCFE genes which encode other nodulation proteins. NodD is also a negative regulator of its own expression. Binds flavonoids as inducers.</text>
</comment>
<evidence type="ECO:0000313" key="8">
    <source>
        <dbReference type="Proteomes" id="UP000076959"/>
    </source>
</evidence>
<dbReference type="PANTHER" id="PTHR30126">
    <property type="entry name" value="HTH-TYPE TRANSCRIPTIONAL REGULATOR"/>
    <property type="match status" value="1"/>
</dbReference>
<protein>
    <submittedName>
        <fullName evidence="7">LysR family transcriptional regulator</fullName>
    </submittedName>
</protein>
<dbReference type="InterPro" id="IPR000847">
    <property type="entry name" value="LysR_HTH_N"/>
</dbReference>
<proteinExistence type="inferred from homology"/>
<comment type="caution">
    <text evidence="7">The sequence shown here is derived from an EMBL/GenBank/DDBJ whole genome shotgun (WGS) entry which is preliminary data.</text>
</comment>
<dbReference type="Proteomes" id="UP000076959">
    <property type="component" value="Unassembled WGS sequence"/>
</dbReference>
<comment type="similarity">
    <text evidence="2">Belongs to the LysR transcriptional regulatory family.</text>
</comment>
<keyword evidence="5" id="KW-0804">Transcription</keyword>
<accession>A0A176Y9I2</accession>
<gene>
    <name evidence="7" type="ORF">AYJ54_33190</name>
</gene>
<reference evidence="7 8" key="1">
    <citation type="submission" date="2016-03" db="EMBL/GenBank/DDBJ databases">
        <title>Draft Genome Sequence of the Strain BR 10245 (Bradyrhizobium sp.) isolated from nodules of Centrolobium paraense.</title>
        <authorList>
            <person name="Simoes-Araujo J.L.Sr."/>
            <person name="Barauna A.C."/>
            <person name="Silva K."/>
            <person name="Zilli J.E."/>
        </authorList>
    </citation>
    <scope>NUCLEOTIDE SEQUENCE [LARGE SCALE GENOMIC DNA]</scope>
    <source>
        <strain evidence="7 8">BR 10245</strain>
    </source>
</reference>
<dbReference type="EMBL" id="LUUB01000120">
    <property type="protein sequence ID" value="OAE98917.1"/>
    <property type="molecule type" value="Genomic_DNA"/>
</dbReference>